<keyword evidence="3" id="KW-1185">Reference proteome</keyword>
<proteinExistence type="predicted"/>
<feature type="compositionally biased region" description="Low complexity" evidence="1">
    <location>
        <begin position="143"/>
        <end position="169"/>
    </location>
</feature>
<organism evidence="2 3">
    <name type="scientific">Penicillium brevicompactum</name>
    <dbReference type="NCBI Taxonomy" id="5074"/>
    <lineage>
        <taxon>Eukaryota</taxon>
        <taxon>Fungi</taxon>
        <taxon>Dikarya</taxon>
        <taxon>Ascomycota</taxon>
        <taxon>Pezizomycotina</taxon>
        <taxon>Eurotiomycetes</taxon>
        <taxon>Eurotiomycetidae</taxon>
        <taxon>Eurotiales</taxon>
        <taxon>Aspergillaceae</taxon>
        <taxon>Penicillium</taxon>
    </lineage>
</organism>
<protein>
    <submittedName>
        <fullName evidence="2">Uncharacterized protein</fullName>
    </submittedName>
</protein>
<reference evidence="2" key="2">
    <citation type="journal article" date="2023" name="IMA Fungus">
        <title>Comparative genomic study of the Penicillium genus elucidates a diverse pangenome and 15 lateral gene transfer events.</title>
        <authorList>
            <person name="Petersen C."/>
            <person name="Sorensen T."/>
            <person name="Nielsen M.R."/>
            <person name="Sondergaard T.E."/>
            <person name="Sorensen J.L."/>
            <person name="Fitzpatrick D.A."/>
            <person name="Frisvad J.C."/>
            <person name="Nielsen K.L."/>
        </authorList>
    </citation>
    <scope>NUCLEOTIDE SEQUENCE</scope>
    <source>
        <strain evidence="2">IBT 35675</strain>
    </source>
</reference>
<dbReference type="Proteomes" id="UP001148299">
    <property type="component" value="Unassembled WGS sequence"/>
</dbReference>
<dbReference type="AlphaFoldDB" id="A0A9W9RN11"/>
<dbReference type="Pfam" id="PF20354">
    <property type="entry name" value="DUF6649"/>
    <property type="match status" value="1"/>
</dbReference>
<feature type="region of interest" description="Disordered" evidence="1">
    <location>
        <begin position="1"/>
        <end position="62"/>
    </location>
</feature>
<evidence type="ECO:0000313" key="2">
    <source>
        <dbReference type="EMBL" id="KAJ5362264.1"/>
    </source>
</evidence>
<accession>A0A9W9RN11</accession>
<evidence type="ECO:0000256" key="1">
    <source>
        <dbReference type="SAM" id="MobiDB-lite"/>
    </source>
</evidence>
<name>A0A9W9RN11_PENBR</name>
<gene>
    <name evidence="2" type="ORF">N7541_003108</name>
</gene>
<sequence>MARDEEIHGKKRPAPADPDAQPLAKRFGRLRIDNRVPIAARAKSKGDSDPSPPSDTMLLDDTPHTTYIHNLEQELADVDSPGLVFAPFAEKVLSVPQSVLYTKPTGTEVVLYTEPTSLTVPQDHDNVRKAILESRARARERNTTAALSRTSDAVPTDTTTTMTTMAPETTEGEGDEHDAMEIDE</sequence>
<dbReference type="InterPro" id="IPR046591">
    <property type="entry name" value="DUF6649"/>
</dbReference>
<reference evidence="2" key="1">
    <citation type="submission" date="2022-12" db="EMBL/GenBank/DDBJ databases">
        <authorList>
            <person name="Petersen C."/>
        </authorList>
    </citation>
    <scope>NUCLEOTIDE SEQUENCE</scope>
    <source>
        <strain evidence="2">IBT 35675</strain>
    </source>
</reference>
<dbReference type="EMBL" id="JAPZBR010000002">
    <property type="protein sequence ID" value="KAJ5362264.1"/>
    <property type="molecule type" value="Genomic_DNA"/>
</dbReference>
<comment type="caution">
    <text evidence="2">The sequence shown here is derived from an EMBL/GenBank/DDBJ whole genome shotgun (WGS) entry which is preliminary data.</text>
</comment>
<evidence type="ECO:0000313" key="3">
    <source>
        <dbReference type="Proteomes" id="UP001148299"/>
    </source>
</evidence>
<feature type="region of interest" description="Disordered" evidence="1">
    <location>
        <begin position="137"/>
        <end position="184"/>
    </location>
</feature>